<evidence type="ECO:0000256" key="3">
    <source>
        <dbReference type="ARBA" id="ARBA00022729"/>
    </source>
</evidence>
<sequence>MKKIYQLTIGVILTSLALSSCHKLEVPVKSQLTSAVFPTTPDQYNSIIGAIYTRFRQDYSVGFWQVQSHSTDESVQPAYGGNWFDGGRYMQLHLHTWNKDNALLSVVYSYFSDMIGMSNQSLYILQDSPAGDTKTESIAQIRTMRAYAYFQLMDMFGSVPLDTIYGSKVTQANAPREEIFNFIESELKQAIPNLSPTKDGQTYGKANRYTAFALLAKLYINAAIYTGTPRWNETVNACDSVINAGGGILYGFEFRDKYLSMFYPENGSTNKEFIFAIPYDASTSSGYMFHARYDLNRNLGMKYHYSGATVGSNIDPVINLTTGNGLVNTKPSGPRMTTAEYFSNFNDPNDIRNQQWLSGKQYWADGNPIMVKTTKKGYDQFYAGSDGSASYTYQLELSPNFTLRQNPSTFDCGNDEIAWNMGTRNIKFLADYTNTISRNQNNDIPVFRYSDIILMKAEAILRGATPTNGQTALSLVNSLRANRTTSLAWTTVTLNDIYSERAREMAWETWRRNDMIRFGKFEDGYGVKTNTEAYRRIFPIPQSALSTNNKLVQNSGY</sequence>
<evidence type="ECO:0000313" key="8">
    <source>
        <dbReference type="EMBL" id="EOR92818.1"/>
    </source>
</evidence>
<dbReference type="Pfam" id="PF14322">
    <property type="entry name" value="SusD-like_3"/>
    <property type="match status" value="1"/>
</dbReference>
<keyword evidence="5" id="KW-0998">Cell outer membrane</keyword>
<dbReference type="STRING" id="1150600.ADIARSV_4029"/>
<dbReference type="Gene3D" id="1.25.40.390">
    <property type="match status" value="1"/>
</dbReference>
<reference evidence="8 9" key="1">
    <citation type="journal article" date="2013" name="Genome Announc.">
        <title>Draft Genome Sequence of Arcticibacter svalbardensis Strain MN12-7T, a Member of the Family Sphingobacteriaceae Isolated from an Arctic Soil Sample.</title>
        <authorList>
            <person name="Shivaji S."/>
            <person name="Ara S."/>
            <person name="Prasad S."/>
            <person name="Manasa B.P."/>
            <person name="Begum Z."/>
            <person name="Singh A."/>
            <person name="Kumar Pinnaka A."/>
        </authorList>
    </citation>
    <scope>NUCLEOTIDE SEQUENCE [LARGE SCALE GENOMIC DNA]</scope>
    <source>
        <strain evidence="8 9">MN12-7</strain>
    </source>
</reference>
<comment type="caution">
    <text evidence="8">The sequence shown here is derived from an EMBL/GenBank/DDBJ whole genome shotgun (WGS) entry which is preliminary data.</text>
</comment>
<dbReference type="InterPro" id="IPR011990">
    <property type="entry name" value="TPR-like_helical_dom_sf"/>
</dbReference>
<evidence type="ECO:0000313" key="9">
    <source>
        <dbReference type="Proteomes" id="UP000014174"/>
    </source>
</evidence>
<keyword evidence="3" id="KW-0732">Signal</keyword>
<dbReference type="Pfam" id="PF07980">
    <property type="entry name" value="SusD_RagB"/>
    <property type="match status" value="1"/>
</dbReference>
<protein>
    <submittedName>
        <fullName evidence="8">SusD, outer membrane protein</fullName>
    </submittedName>
</protein>
<dbReference type="RefSeq" id="WP_016197248.1">
    <property type="nucleotide sequence ID" value="NZ_AQPN01000142.1"/>
</dbReference>
<evidence type="ECO:0000259" key="6">
    <source>
        <dbReference type="Pfam" id="PF07980"/>
    </source>
</evidence>
<keyword evidence="4" id="KW-0472">Membrane</keyword>
<name>R9GM63_9SPHI</name>
<dbReference type="OrthoDB" id="9783641at2"/>
<dbReference type="PROSITE" id="PS51257">
    <property type="entry name" value="PROKAR_LIPOPROTEIN"/>
    <property type="match status" value="1"/>
</dbReference>
<dbReference type="AlphaFoldDB" id="R9GM63"/>
<dbReference type="Proteomes" id="UP000014174">
    <property type="component" value="Unassembled WGS sequence"/>
</dbReference>
<comment type="subcellular location">
    <subcellularLocation>
        <location evidence="1">Cell outer membrane</location>
    </subcellularLocation>
</comment>
<dbReference type="PATRIC" id="fig|1150600.3.peg.3990"/>
<evidence type="ECO:0000256" key="5">
    <source>
        <dbReference type="ARBA" id="ARBA00023237"/>
    </source>
</evidence>
<dbReference type="GO" id="GO:0009279">
    <property type="term" value="C:cell outer membrane"/>
    <property type="evidence" value="ECO:0007669"/>
    <property type="project" value="UniProtKB-SubCell"/>
</dbReference>
<comment type="similarity">
    <text evidence="2">Belongs to the SusD family.</text>
</comment>
<dbReference type="InterPro" id="IPR033985">
    <property type="entry name" value="SusD-like_N"/>
</dbReference>
<evidence type="ECO:0000256" key="2">
    <source>
        <dbReference type="ARBA" id="ARBA00006275"/>
    </source>
</evidence>
<dbReference type="InterPro" id="IPR012944">
    <property type="entry name" value="SusD_RagB_dom"/>
</dbReference>
<accession>R9GM63</accession>
<feature type="domain" description="SusD-like N-terminal" evidence="7">
    <location>
        <begin position="47"/>
        <end position="219"/>
    </location>
</feature>
<evidence type="ECO:0000256" key="1">
    <source>
        <dbReference type="ARBA" id="ARBA00004442"/>
    </source>
</evidence>
<proteinExistence type="inferred from homology"/>
<keyword evidence="9" id="KW-1185">Reference proteome</keyword>
<evidence type="ECO:0000259" key="7">
    <source>
        <dbReference type="Pfam" id="PF14322"/>
    </source>
</evidence>
<dbReference type="SUPFAM" id="SSF48452">
    <property type="entry name" value="TPR-like"/>
    <property type="match status" value="1"/>
</dbReference>
<dbReference type="eggNOG" id="COG3637">
    <property type="taxonomic scope" value="Bacteria"/>
</dbReference>
<gene>
    <name evidence="8" type="ORF">ADIARSV_4029</name>
</gene>
<evidence type="ECO:0000256" key="4">
    <source>
        <dbReference type="ARBA" id="ARBA00023136"/>
    </source>
</evidence>
<feature type="domain" description="RagB/SusD" evidence="6">
    <location>
        <begin position="271"/>
        <end position="557"/>
    </location>
</feature>
<dbReference type="EMBL" id="AQPN01000142">
    <property type="protein sequence ID" value="EOR92818.1"/>
    <property type="molecule type" value="Genomic_DNA"/>
</dbReference>
<organism evidence="8 9">
    <name type="scientific">Arcticibacter svalbardensis MN12-7</name>
    <dbReference type="NCBI Taxonomy" id="1150600"/>
    <lineage>
        <taxon>Bacteria</taxon>
        <taxon>Pseudomonadati</taxon>
        <taxon>Bacteroidota</taxon>
        <taxon>Sphingobacteriia</taxon>
        <taxon>Sphingobacteriales</taxon>
        <taxon>Sphingobacteriaceae</taxon>
        <taxon>Arcticibacter</taxon>
    </lineage>
</organism>